<name>A0A8S0WUY8_CYCAE</name>
<feature type="region of interest" description="Disordered" evidence="1">
    <location>
        <begin position="109"/>
        <end position="137"/>
    </location>
</feature>
<dbReference type="AlphaFoldDB" id="A0A8S0WUY8"/>
<comment type="caution">
    <text evidence="2">The sequence shown here is derived from an EMBL/GenBank/DDBJ whole genome shotgun (WGS) entry which is preliminary data.</text>
</comment>
<organism evidence="2 3">
    <name type="scientific">Cyclocybe aegerita</name>
    <name type="common">Black poplar mushroom</name>
    <name type="synonym">Agrocybe aegerita</name>
    <dbReference type="NCBI Taxonomy" id="1973307"/>
    <lineage>
        <taxon>Eukaryota</taxon>
        <taxon>Fungi</taxon>
        <taxon>Dikarya</taxon>
        <taxon>Basidiomycota</taxon>
        <taxon>Agaricomycotina</taxon>
        <taxon>Agaricomycetes</taxon>
        <taxon>Agaricomycetidae</taxon>
        <taxon>Agaricales</taxon>
        <taxon>Agaricineae</taxon>
        <taxon>Bolbitiaceae</taxon>
        <taxon>Cyclocybe</taxon>
    </lineage>
</organism>
<accession>A0A8S0WUY8</accession>
<dbReference type="OrthoDB" id="204784at2759"/>
<keyword evidence="3" id="KW-1185">Reference proteome</keyword>
<gene>
    <name evidence="2" type="ORF">AAE3_LOCUS1249</name>
</gene>
<sequence length="280" mass="31183">MVHELFNQALARHYEAVKNQYPGEGRRKTRLRVLYHSWPGIALPRGSGDVPKTAPPALTEIDPNPLDQTLEDDELGLIIRTDFTNEAAWKTFCAKVEVTQKDLISDLAGGAPADDVPMEEGASSQADGTESDSSTEVPDMIKILDPQEQSDRARLTNISNLTALRLFNEVDIRPTPPPPAGSKKISPPNPLVDRAGWQEIYTGKTLWIYDSRSNADECARLVSQTGDFYGTATGDSWRARASHICELQFNLSQGMKIDFNGQDRWDWNERARNLEEATTI</sequence>
<reference evidence="2 3" key="1">
    <citation type="submission" date="2020-01" db="EMBL/GenBank/DDBJ databases">
        <authorList>
            <person name="Gupta K D."/>
        </authorList>
    </citation>
    <scope>NUCLEOTIDE SEQUENCE [LARGE SCALE GENOMIC DNA]</scope>
</reference>
<evidence type="ECO:0000256" key="1">
    <source>
        <dbReference type="SAM" id="MobiDB-lite"/>
    </source>
</evidence>
<evidence type="ECO:0000313" key="3">
    <source>
        <dbReference type="Proteomes" id="UP000467700"/>
    </source>
</evidence>
<protein>
    <submittedName>
        <fullName evidence="2">Uncharacterized protein</fullName>
    </submittedName>
</protein>
<feature type="compositionally biased region" description="Polar residues" evidence="1">
    <location>
        <begin position="122"/>
        <end position="136"/>
    </location>
</feature>
<dbReference type="Proteomes" id="UP000467700">
    <property type="component" value="Unassembled WGS sequence"/>
</dbReference>
<proteinExistence type="predicted"/>
<evidence type="ECO:0000313" key="2">
    <source>
        <dbReference type="EMBL" id="CAA7259218.1"/>
    </source>
</evidence>
<dbReference type="EMBL" id="CACVBS010000013">
    <property type="protein sequence ID" value="CAA7259218.1"/>
    <property type="molecule type" value="Genomic_DNA"/>
</dbReference>